<evidence type="ECO:0000256" key="1">
    <source>
        <dbReference type="SAM" id="MobiDB-lite"/>
    </source>
</evidence>
<gene>
    <name evidence="2" type="ORF">MELLADRAFT_78190</name>
</gene>
<accession>F4RR98</accession>
<evidence type="ECO:0000313" key="3">
    <source>
        <dbReference type="Proteomes" id="UP000001072"/>
    </source>
</evidence>
<proteinExistence type="predicted"/>
<feature type="region of interest" description="Disordered" evidence="1">
    <location>
        <begin position="1"/>
        <end position="102"/>
    </location>
</feature>
<name>F4RR98_MELLP</name>
<organism evidence="3">
    <name type="scientific">Melampsora larici-populina (strain 98AG31 / pathotype 3-4-7)</name>
    <name type="common">Poplar leaf rust fungus</name>
    <dbReference type="NCBI Taxonomy" id="747676"/>
    <lineage>
        <taxon>Eukaryota</taxon>
        <taxon>Fungi</taxon>
        <taxon>Dikarya</taxon>
        <taxon>Basidiomycota</taxon>
        <taxon>Pucciniomycotina</taxon>
        <taxon>Pucciniomycetes</taxon>
        <taxon>Pucciniales</taxon>
        <taxon>Melampsoraceae</taxon>
        <taxon>Melampsora</taxon>
    </lineage>
</organism>
<feature type="compositionally biased region" description="Basic and acidic residues" evidence="1">
    <location>
        <begin position="34"/>
        <end position="56"/>
    </location>
</feature>
<feature type="compositionally biased region" description="Low complexity" evidence="1">
    <location>
        <begin position="1"/>
        <end position="12"/>
    </location>
</feature>
<feature type="compositionally biased region" description="Acidic residues" evidence="1">
    <location>
        <begin position="13"/>
        <end position="23"/>
    </location>
</feature>
<sequence length="168" mass="18747">MVNSLSSSPSSTDLDDEEDDYEESAPSRAGEGPEDLKAHQSERDSTLVIDPAEKWNEVYNPNSEETAKTPTMAMPSTMEPEQDLTHQRQKTSDSSPLATPTGVANDAQYGADHNPTKKWQAVLTRVIWSLVMVGVFVGEYQSIKKHSYFGFLRMVNITLIRENLHETS</sequence>
<dbReference type="HOGENOM" id="CLU_132198_0_0_1"/>
<reference evidence="3" key="1">
    <citation type="journal article" date="2011" name="Proc. Natl. Acad. Sci. U.S.A.">
        <title>Obligate biotrophy features unraveled by the genomic analysis of rust fungi.</title>
        <authorList>
            <person name="Duplessis S."/>
            <person name="Cuomo C.A."/>
            <person name="Lin Y.-C."/>
            <person name="Aerts A."/>
            <person name="Tisserant E."/>
            <person name="Veneault-Fourrey C."/>
            <person name="Joly D.L."/>
            <person name="Hacquard S."/>
            <person name="Amselem J."/>
            <person name="Cantarel B.L."/>
            <person name="Chiu R."/>
            <person name="Coutinho P.M."/>
            <person name="Feau N."/>
            <person name="Field M."/>
            <person name="Frey P."/>
            <person name="Gelhaye E."/>
            <person name="Goldberg J."/>
            <person name="Grabherr M.G."/>
            <person name="Kodira C.D."/>
            <person name="Kohler A."/>
            <person name="Kuees U."/>
            <person name="Lindquist E.A."/>
            <person name="Lucas S.M."/>
            <person name="Mago R."/>
            <person name="Mauceli E."/>
            <person name="Morin E."/>
            <person name="Murat C."/>
            <person name="Pangilinan J.L."/>
            <person name="Park R."/>
            <person name="Pearson M."/>
            <person name="Quesneville H."/>
            <person name="Rouhier N."/>
            <person name="Sakthikumar S."/>
            <person name="Salamov A.A."/>
            <person name="Schmutz J."/>
            <person name="Selles B."/>
            <person name="Shapiro H."/>
            <person name="Tanguay P."/>
            <person name="Tuskan G.A."/>
            <person name="Henrissat B."/>
            <person name="Van de Peer Y."/>
            <person name="Rouze P."/>
            <person name="Ellis J.G."/>
            <person name="Dodds P.N."/>
            <person name="Schein J.E."/>
            <person name="Zhong S."/>
            <person name="Hamelin R.C."/>
            <person name="Grigoriev I.V."/>
            <person name="Szabo L.J."/>
            <person name="Martin F."/>
        </authorList>
    </citation>
    <scope>NUCLEOTIDE SEQUENCE [LARGE SCALE GENOMIC DNA]</scope>
    <source>
        <strain evidence="3">98AG31 / pathotype 3-4-7</strain>
    </source>
</reference>
<dbReference type="RefSeq" id="XP_007411554.1">
    <property type="nucleotide sequence ID" value="XM_007411492.1"/>
</dbReference>
<dbReference type="GeneID" id="18933076"/>
<dbReference type="VEuPathDB" id="FungiDB:MELLADRAFT_78190"/>
<protein>
    <submittedName>
        <fullName evidence="2">Uncharacterized protein</fullName>
    </submittedName>
</protein>
<dbReference type="AlphaFoldDB" id="F4RR98"/>
<dbReference type="KEGG" id="mlr:MELLADRAFT_78190"/>
<dbReference type="STRING" id="747676.F4RR98"/>
<dbReference type="Proteomes" id="UP000001072">
    <property type="component" value="Unassembled WGS sequence"/>
</dbReference>
<evidence type="ECO:0000313" key="2">
    <source>
        <dbReference type="EMBL" id="EGG05189.1"/>
    </source>
</evidence>
<keyword evidence="3" id="KW-1185">Reference proteome</keyword>
<dbReference type="EMBL" id="GL883114">
    <property type="protein sequence ID" value="EGG05189.1"/>
    <property type="molecule type" value="Genomic_DNA"/>
</dbReference>
<dbReference type="InParanoid" id="F4RR98"/>